<protein>
    <submittedName>
        <fullName evidence="1">Uncharacterized protein</fullName>
    </submittedName>
</protein>
<organism evidence="1 2">
    <name type="scientific">Thermococcus thioreducens</name>
    <dbReference type="NCBI Taxonomy" id="277988"/>
    <lineage>
        <taxon>Archaea</taxon>
        <taxon>Methanobacteriati</taxon>
        <taxon>Methanobacteriota</taxon>
        <taxon>Thermococci</taxon>
        <taxon>Thermococcales</taxon>
        <taxon>Thermococcaceae</taxon>
        <taxon>Thermococcus</taxon>
    </lineage>
</organism>
<evidence type="ECO:0000313" key="2">
    <source>
        <dbReference type="Proteomes" id="UP000182125"/>
    </source>
</evidence>
<reference evidence="1 2" key="1">
    <citation type="submission" date="2016-10" db="EMBL/GenBank/DDBJ databases">
        <authorList>
            <person name="de Groot N.N."/>
        </authorList>
    </citation>
    <scope>NUCLEOTIDE SEQUENCE [LARGE SCALE GENOMIC DNA]</scope>
    <source>
        <strain evidence="1 2">OGL-20</strain>
    </source>
</reference>
<dbReference type="Proteomes" id="UP000182125">
    <property type="component" value="Unassembled WGS sequence"/>
</dbReference>
<dbReference type="AlphaFoldDB" id="A0A1I0QA87"/>
<proteinExistence type="predicted"/>
<evidence type="ECO:0000313" key="1">
    <source>
        <dbReference type="EMBL" id="SEW23727.1"/>
    </source>
</evidence>
<sequence length="32" mass="4048">MDEMGVTEEYYTWWFRYVHSEEEKGERDGREC</sequence>
<gene>
    <name evidence="1" type="ORF">SAMN05216170_2327</name>
</gene>
<accession>A0A1I0QA87</accession>
<name>A0A1I0QA87_9EURY</name>
<dbReference type="EMBL" id="FOIW01000003">
    <property type="protein sequence ID" value="SEW23727.1"/>
    <property type="molecule type" value="Genomic_DNA"/>
</dbReference>